<evidence type="ECO:0000313" key="8">
    <source>
        <dbReference type="Proteomes" id="UP000325161"/>
    </source>
</evidence>
<dbReference type="AlphaFoldDB" id="A0A5C0AVM9"/>
<dbReference type="Gene3D" id="1.20.120.1490">
    <property type="match status" value="1"/>
</dbReference>
<organism evidence="7 8">
    <name type="scientific">Pigmentiphaga aceris</name>
    <dbReference type="NCBI Taxonomy" id="1940612"/>
    <lineage>
        <taxon>Bacteria</taxon>
        <taxon>Pseudomonadati</taxon>
        <taxon>Pseudomonadota</taxon>
        <taxon>Betaproteobacteria</taxon>
        <taxon>Burkholderiales</taxon>
        <taxon>Alcaligenaceae</taxon>
        <taxon>Pigmentiphaga</taxon>
    </lineage>
</organism>
<sequence>MNTRRIGQFVLATVIAASTPLLVHAAPSPADAGPAASAHRGAPGHPGGPGGPGFEHRRGGGEFGRGPHFLHGIKLTEAQQDKVFEILHNRAPALRDAMKAAGKSRKELNELVRSGSFKESEGRALADRGAKAFAEAEFLKARSDAEIMALLTPEQRAEIKTRQERRQLAMRGEGRGQWGGNRSDAPPPAPGVAPATPATPAPTGTTR</sequence>
<name>A0A5C0AVM9_9BURK</name>
<dbReference type="KEGG" id="pacr:FXN63_07775"/>
<feature type="compositionally biased region" description="Low complexity" evidence="5">
    <location>
        <begin position="26"/>
        <end position="43"/>
    </location>
</feature>
<gene>
    <name evidence="7" type="ORF">FXN63_07775</name>
</gene>
<dbReference type="CDD" id="cd09916">
    <property type="entry name" value="CpxP_like"/>
    <property type="match status" value="1"/>
</dbReference>
<dbReference type="RefSeq" id="WP_148814139.1">
    <property type="nucleotide sequence ID" value="NZ_CP043046.1"/>
</dbReference>
<dbReference type="PANTHER" id="PTHR38102:SF1">
    <property type="entry name" value="PERIPLASMIC CHAPERONE SPY"/>
    <property type="match status" value="1"/>
</dbReference>
<comment type="subcellular location">
    <subcellularLocation>
        <location evidence="1">Periplasm</location>
    </subcellularLocation>
</comment>
<evidence type="ECO:0000313" key="7">
    <source>
        <dbReference type="EMBL" id="QEI05756.1"/>
    </source>
</evidence>
<feature type="region of interest" description="Disordered" evidence="5">
    <location>
        <begin position="158"/>
        <end position="207"/>
    </location>
</feature>
<evidence type="ECO:0000256" key="1">
    <source>
        <dbReference type="ARBA" id="ARBA00004418"/>
    </source>
</evidence>
<feature type="signal peptide" evidence="6">
    <location>
        <begin position="1"/>
        <end position="25"/>
    </location>
</feature>
<evidence type="ECO:0000256" key="6">
    <source>
        <dbReference type="SAM" id="SignalP"/>
    </source>
</evidence>
<dbReference type="EMBL" id="CP043046">
    <property type="protein sequence ID" value="QEI05756.1"/>
    <property type="molecule type" value="Genomic_DNA"/>
</dbReference>
<accession>A0A5C0AVM9</accession>
<feature type="compositionally biased region" description="Basic and acidic residues" evidence="5">
    <location>
        <begin position="158"/>
        <end position="167"/>
    </location>
</feature>
<dbReference type="Pfam" id="PF13801">
    <property type="entry name" value="Metal_resist"/>
    <property type="match status" value="1"/>
</dbReference>
<evidence type="ECO:0000256" key="3">
    <source>
        <dbReference type="ARBA" id="ARBA00022729"/>
    </source>
</evidence>
<comment type="similarity">
    <text evidence="2">Belongs to the CpxP/Spy family.</text>
</comment>
<proteinExistence type="inferred from homology"/>
<dbReference type="InterPro" id="IPR052211">
    <property type="entry name" value="Cpx_auxiliary_protein"/>
</dbReference>
<evidence type="ECO:0000256" key="2">
    <source>
        <dbReference type="ARBA" id="ARBA00008441"/>
    </source>
</evidence>
<evidence type="ECO:0000256" key="4">
    <source>
        <dbReference type="ARBA" id="ARBA00022764"/>
    </source>
</evidence>
<dbReference type="InterPro" id="IPR025961">
    <property type="entry name" value="Metal_resist"/>
</dbReference>
<evidence type="ECO:0000256" key="5">
    <source>
        <dbReference type="SAM" id="MobiDB-lite"/>
    </source>
</evidence>
<protein>
    <submittedName>
        <fullName evidence="7">Periplasmic heavy metal sensor</fullName>
    </submittedName>
</protein>
<reference evidence="7 8" key="1">
    <citation type="submission" date="2019-08" db="EMBL/GenBank/DDBJ databases">
        <title>Amphibian skin-associated Pigmentiphaga: genome sequence and occurrence across geography and hosts.</title>
        <authorList>
            <person name="Bletz M.C."/>
            <person name="Bunk B."/>
            <person name="Sproeer C."/>
            <person name="Biwer P."/>
            <person name="Reiter S."/>
            <person name="Rabemananjara F.C.E."/>
            <person name="Schulz S."/>
            <person name="Overmann J."/>
            <person name="Vences M."/>
        </authorList>
    </citation>
    <scope>NUCLEOTIDE SEQUENCE [LARGE SCALE GENOMIC DNA]</scope>
    <source>
        <strain evidence="7 8">Mada1488</strain>
    </source>
</reference>
<dbReference type="PANTHER" id="PTHR38102">
    <property type="entry name" value="PERIPLASMIC CHAPERONE SPY"/>
    <property type="match status" value="1"/>
</dbReference>
<keyword evidence="8" id="KW-1185">Reference proteome</keyword>
<feature type="compositionally biased region" description="Gly residues" evidence="5">
    <location>
        <begin position="44"/>
        <end position="53"/>
    </location>
</feature>
<dbReference type="GO" id="GO:0051082">
    <property type="term" value="F:unfolded protein binding"/>
    <property type="evidence" value="ECO:0007669"/>
    <property type="project" value="TreeGrafter"/>
</dbReference>
<feature type="compositionally biased region" description="Low complexity" evidence="5">
    <location>
        <begin position="192"/>
        <end position="207"/>
    </location>
</feature>
<feature type="chain" id="PRO_5022783621" evidence="6">
    <location>
        <begin position="26"/>
        <end position="207"/>
    </location>
</feature>
<keyword evidence="3 6" id="KW-0732">Signal</keyword>
<feature type="region of interest" description="Disordered" evidence="5">
    <location>
        <begin position="26"/>
        <end position="68"/>
    </location>
</feature>
<dbReference type="InterPro" id="IPR012899">
    <property type="entry name" value="LTXXQ"/>
</dbReference>
<dbReference type="GO" id="GO:0030288">
    <property type="term" value="C:outer membrane-bounded periplasmic space"/>
    <property type="evidence" value="ECO:0007669"/>
    <property type="project" value="TreeGrafter"/>
</dbReference>
<keyword evidence="4" id="KW-0574">Periplasm</keyword>
<dbReference type="OrthoDB" id="8928345at2"/>
<dbReference type="Proteomes" id="UP000325161">
    <property type="component" value="Chromosome"/>
</dbReference>